<sequence>MHDPSTFRVFLTDQNNLRWDSLKESPEVKVEEVPDKNKLDPGHYYLDVKLPDDYSSGAKSILYIMWERDERPHETFFSCSDVIIKDL</sequence>
<evidence type="ECO:0000313" key="3">
    <source>
        <dbReference type="Proteomes" id="UP000027308"/>
    </source>
</evidence>
<dbReference type="Gene3D" id="2.70.50.50">
    <property type="entry name" value="chitin-binding protein cbp21"/>
    <property type="match status" value="1"/>
</dbReference>
<organism evidence="2 3">
    <name type="scientific">Pseudomonas simiae</name>
    <dbReference type="NCBI Taxonomy" id="321846"/>
    <lineage>
        <taxon>Bacteria</taxon>
        <taxon>Pseudomonadati</taxon>
        <taxon>Pseudomonadota</taxon>
        <taxon>Gammaproteobacteria</taxon>
        <taxon>Pseudomonadales</taxon>
        <taxon>Pseudomonadaceae</taxon>
        <taxon>Pseudomonas</taxon>
    </lineage>
</organism>
<dbReference type="Pfam" id="PF03067">
    <property type="entry name" value="LPMO_10"/>
    <property type="match status" value="1"/>
</dbReference>
<name>A0A1N7UFS5_9PSED</name>
<dbReference type="Proteomes" id="UP000027308">
    <property type="component" value="Chromosome"/>
</dbReference>
<feature type="domain" description="Chitin-binding type-4" evidence="1">
    <location>
        <begin position="2"/>
        <end position="82"/>
    </location>
</feature>
<gene>
    <name evidence="2" type="ORF">PS417_25145</name>
</gene>
<protein>
    <recommendedName>
        <fullName evidence="1">Chitin-binding type-4 domain-containing protein</fullName>
    </recommendedName>
</protein>
<dbReference type="EMBL" id="CP007637">
    <property type="protein sequence ID" value="AIB38804.1"/>
    <property type="molecule type" value="Genomic_DNA"/>
</dbReference>
<dbReference type="AlphaFoldDB" id="A0A1N7UFS5"/>
<proteinExistence type="predicted"/>
<dbReference type="SUPFAM" id="SSF81296">
    <property type="entry name" value="E set domains"/>
    <property type="match status" value="1"/>
</dbReference>
<accession>A0A1N7UFS5</accession>
<dbReference type="InterPro" id="IPR004302">
    <property type="entry name" value="Cellulose/chitin-bd_N"/>
</dbReference>
<evidence type="ECO:0000313" key="2">
    <source>
        <dbReference type="EMBL" id="AIB38804.1"/>
    </source>
</evidence>
<reference evidence="2 3" key="1">
    <citation type="submission" date="2014-05" db="EMBL/GenBank/DDBJ databases">
        <title>Pseudomonas simiae WCS417.</title>
        <authorList>
            <person name="Berendsen R.L."/>
        </authorList>
    </citation>
    <scope>NUCLEOTIDE SEQUENCE [LARGE SCALE GENOMIC DNA]</scope>
    <source>
        <strain evidence="2 3">WCS417</strain>
    </source>
</reference>
<dbReference type="InterPro" id="IPR014756">
    <property type="entry name" value="Ig_E-set"/>
</dbReference>
<evidence type="ECO:0000259" key="1">
    <source>
        <dbReference type="Pfam" id="PF03067"/>
    </source>
</evidence>